<comment type="similarity">
    <text evidence="1">Belongs to the ABC transporter superfamily.</text>
</comment>
<dbReference type="Pfam" id="PF00005">
    <property type="entry name" value="ABC_tran"/>
    <property type="match status" value="1"/>
</dbReference>
<dbReference type="Gene3D" id="3.40.50.300">
    <property type="entry name" value="P-loop containing nucleotide triphosphate hydrolases"/>
    <property type="match status" value="1"/>
</dbReference>
<dbReference type="InterPro" id="IPR017871">
    <property type="entry name" value="ABC_transporter-like_CS"/>
</dbReference>
<evidence type="ECO:0000313" key="7">
    <source>
        <dbReference type="Proteomes" id="UP001428817"/>
    </source>
</evidence>
<dbReference type="InterPro" id="IPR027417">
    <property type="entry name" value="P-loop_NTPase"/>
</dbReference>
<name>A0ABP9PKD2_9PSEU</name>
<dbReference type="PANTHER" id="PTHR42734:SF5">
    <property type="entry name" value="IRON TRANSPORT SYSTEM ATP-BINDING PROTEIN HI_0361-RELATED"/>
    <property type="match status" value="1"/>
</dbReference>
<dbReference type="NCBIfam" id="NF040873">
    <property type="entry name" value="AztA"/>
    <property type="match status" value="1"/>
</dbReference>
<proteinExistence type="inferred from homology"/>
<dbReference type="InterPro" id="IPR003593">
    <property type="entry name" value="AAA+_ATPase"/>
</dbReference>
<organism evidence="6 7">
    <name type="scientific">Pseudonocardia eucalypti</name>
    <dbReference type="NCBI Taxonomy" id="648755"/>
    <lineage>
        <taxon>Bacteria</taxon>
        <taxon>Bacillati</taxon>
        <taxon>Actinomycetota</taxon>
        <taxon>Actinomycetes</taxon>
        <taxon>Pseudonocardiales</taxon>
        <taxon>Pseudonocardiaceae</taxon>
        <taxon>Pseudonocardia</taxon>
    </lineage>
</organism>
<dbReference type="InterPro" id="IPR047748">
    <property type="entry name" value="AztA-like"/>
</dbReference>
<dbReference type="InterPro" id="IPR003439">
    <property type="entry name" value="ABC_transporter-like_ATP-bd"/>
</dbReference>
<evidence type="ECO:0000259" key="5">
    <source>
        <dbReference type="PROSITE" id="PS50893"/>
    </source>
</evidence>
<evidence type="ECO:0000256" key="3">
    <source>
        <dbReference type="ARBA" id="ARBA00022741"/>
    </source>
</evidence>
<accession>A0ABP9PKD2</accession>
<feature type="domain" description="ABC transporter" evidence="5">
    <location>
        <begin position="6"/>
        <end position="218"/>
    </location>
</feature>
<protein>
    <submittedName>
        <fullName evidence="6">Zinc ABC transporter ATP-binding protein AztA</fullName>
    </submittedName>
</protein>
<evidence type="ECO:0000256" key="1">
    <source>
        <dbReference type="ARBA" id="ARBA00005417"/>
    </source>
</evidence>
<keyword evidence="2" id="KW-0813">Transport</keyword>
<dbReference type="PROSITE" id="PS50893">
    <property type="entry name" value="ABC_TRANSPORTER_2"/>
    <property type="match status" value="1"/>
</dbReference>
<dbReference type="PROSITE" id="PS00211">
    <property type="entry name" value="ABC_TRANSPORTER_1"/>
    <property type="match status" value="1"/>
</dbReference>
<keyword evidence="3" id="KW-0547">Nucleotide-binding</keyword>
<evidence type="ECO:0000256" key="2">
    <source>
        <dbReference type="ARBA" id="ARBA00022448"/>
    </source>
</evidence>
<comment type="caution">
    <text evidence="6">The sequence shown here is derived from an EMBL/GenBank/DDBJ whole genome shotgun (WGS) entry which is preliminary data.</text>
</comment>
<dbReference type="InterPro" id="IPR050153">
    <property type="entry name" value="Metal_Ion_Import_ABC"/>
</dbReference>
<dbReference type="Proteomes" id="UP001428817">
    <property type="component" value="Unassembled WGS sequence"/>
</dbReference>
<evidence type="ECO:0000256" key="4">
    <source>
        <dbReference type="ARBA" id="ARBA00022840"/>
    </source>
</evidence>
<dbReference type="EMBL" id="BAABJP010000003">
    <property type="protein sequence ID" value="GAA5148004.1"/>
    <property type="molecule type" value="Genomic_DNA"/>
</dbReference>
<dbReference type="PANTHER" id="PTHR42734">
    <property type="entry name" value="METAL TRANSPORT SYSTEM ATP-BINDING PROTEIN TM_0124-RELATED"/>
    <property type="match status" value="1"/>
</dbReference>
<evidence type="ECO:0000313" key="6">
    <source>
        <dbReference type="EMBL" id="GAA5148004.1"/>
    </source>
</evidence>
<dbReference type="GO" id="GO:0005524">
    <property type="term" value="F:ATP binding"/>
    <property type="evidence" value="ECO:0007669"/>
    <property type="project" value="UniProtKB-KW"/>
</dbReference>
<dbReference type="RefSeq" id="WP_185064771.1">
    <property type="nucleotide sequence ID" value="NZ_BAABJP010000003.1"/>
</dbReference>
<reference evidence="7" key="1">
    <citation type="journal article" date="2019" name="Int. J. Syst. Evol. Microbiol.">
        <title>The Global Catalogue of Microorganisms (GCM) 10K type strain sequencing project: providing services to taxonomists for standard genome sequencing and annotation.</title>
        <authorList>
            <consortium name="The Broad Institute Genomics Platform"/>
            <consortium name="The Broad Institute Genome Sequencing Center for Infectious Disease"/>
            <person name="Wu L."/>
            <person name="Ma J."/>
        </authorList>
    </citation>
    <scope>NUCLEOTIDE SEQUENCE [LARGE SCALE GENOMIC DNA]</scope>
    <source>
        <strain evidence="7">JCM 18303</strain>
    </source>
</reference>
<sequence length="219" mass="22930">MPTTGIELAGVSFGYPGRPVFEGLTLRLPPAAVTALTGPNGSGKSTLLGLVAGLHAPSSGKVTGVTEVAYVPQHSLVGDALPITVRDAVAMGRWARRGAWRPLTRRDRLVVADCLELLDITDLARRRLGALSGGQRQRALVAQGLAQGAPVLLLDEPSAGIDAPARERIAAAIGEQARRGVTVLHATHDPADADRADYRLALTGARPLAGRLRVIRSAR</sequence>
<keyword evidence="4 6" id="KW-0067">ATP-binding</keyword>
<dbReference type="SMART" id="SM00382">
    <property type="entry name" value="AAA"/>
    <property type="match status" value="1"/>
</dbReference>
<dbReference type="SUPFAM" id="SSF52540">
    <property type="entry name" value="P-loop containing nucleoside triphosphate hydrolases"/>
    <property type="match status" value="1"/>
</dbReference>
<gene>
    <name evidence="6" type="primary">aztA</name>
    <name evidence="6" type="ORF">GCM10023321_09680</name>
</gene>
<keyword evidence="7" id="KW-1185">Reference proteome</keyword>